<dbReference type="SMART" id="SM00859">
    <property type="entry name" value="Semialdhyde_dh"/>
    <property type="match status" value="1"/>
</dbReference>
<dbReference type="PANTHER" id="PTHR32338:SF10">
    <property type="entry name" value="N-ACETYL-GAMMA-GLUTAMYL-PHOSPHATE REDUCTASE, CHLOROPLASTIC-RELATED"/>
    <property type="match status" value="1"/>
</dbReference>
<evidence type="ECO:0000313" key="17">
    <source>
        <dbReference type="Proteomes" id="UP000095287"/>
    </source>
</evidence>
<dbReference type="GO" id="GO:0003735">
    <property type="term" value="F:structural constituent of ribosome"/>
    <property type="evidence" value="ECO:0007669"/>
    <property type="project" value="InterPro"/>
</dbReference>
<keyword evidence="6" id="KW-0028">Amino-acid biosynthesis</keyword>
<evidence type="ECO:0000256" key="8">
    <source>
        <dbReference type="ARBA" id="ARBA00022980"/>
    </source>
</evidence>
<dbReference type="PANTHER" id="PTHR32338">
    <property type="entry name" value="N-ACETYL-GAMMA-GLUTAMYL-PHOSPHATE REDUCTASE, CHLOROPLASTIC-RELATED-RELATED"/>
    <property type="match status" value="1"/>
</dbReference>
<evidence type="ECO:0000256" key="6">
    <source>
        <dbReference type="ARBA" id="ARBA00022605"/>
    </source>
</evidence>
<dbReference type="Pfam" id="PF00572">
    <property type="entry name" value="Ribosomal_L13"/>
    <property type="match status" value="1"/>
</dbReference>
<dbReference type="Gene3D" id="3.30.230.10">
    <property type="match status" value="1"/>
</dbReference>
<dbReference type="FunFam" id="3.30.230.10:FF:000001">
    <property type="entry name" value="30S ribosomal protein S9"/>
    <property type="match status" value="1"/>
</dbReference>
<dbReference type="CDD" id="cd00392">
    <property type="entry name" value="Ribosomal_L13"/>
    <property type="match status" value="1"/>
</dbReference>
<evidence type="ECO:0000256" key="11">
    <source>
        <dbReference type="ARBA" id="ARBA00050557"/>
    </source>
</evidence>
<protein>
    <recommendedName>
        <fullName evidence="12">Large ribosomal subunit protein uL13c</fullName>
        <ecNumber evidence="4">1.2.1.38</ecNumber>
    </recommendedName>
    <alternativeName>
        <fullName evidence="13">50S ribosomal protein L13, chloroplastic</fullName>
    </alternativeName>
</protein>
<keyword evidence="7" id="KW-0521">NADP</keyword>
<dbReference type="InterPro" id="IPR020574">
    <property type="entry name" value="Ribosomal_uS9_CS"/>
</dbReference>
<dbReference type="Proteomes" id="UP000095287">
    <property type="component" value="Unplaced"/>
</dbReference>
<dbReference type="SUPFAM" id="SSF52161">
    <property type="entry name" value="Ribosomal protein L13"/>
    <property type="match status" value="1"/>
</dbReference>
<keyword evidence="5" id="KW-0055">Arginine biosynthesis</keyword>
<dbReference type="FunFam" id="3.30.360.10:FF:000014">
    <property type="entry name" value="N-acetyl-gamma-glutamyl-phosphate reductase"/>
    <property type="match status" value="1"/>
</dbReference>
<dbReference type="Pfam" id="PF22698">
    <property type="entry name" value="Semialdhyde_dhC_1"/>
    <property type="match status" value="1"/>
</dbReference>
<evidence type="ECO:0000256" key="10">
    <source>
        <dbReference type="ARBA" id="ARBA00023274"/>
    </source>
</evidence>
<comment type="similarity">
    <text evidence="2 15">Belongs to the universal ribosomal protein uS9 family.</text>
</comment>
<evidence type="ECO:0000256" key="4">
    <source>
        <dbReference type="ARBA" id="ARBA00013072"/>
    </source>
</evidence>
<dbReference type="UniPathway" id="UPA00068">
    <property type="reaction ID" value="UER00108"/>
</dbReference>
<dbReference type="Gene3D" id="3.40.50.720">
    <property type="entry name" value="NAD(P)-binding Rossmann-like Domain"/>
    <property type="match status" value="1"/>
</dbReference>
<feature type="active site" evidence="14">
    <location>
        <position position="395"/>
    </location>
</feature>
<dbReference type="SUPFAM" id="SSF51735">
    <property type="entry name" value="NAD(P)-binding Rossmann-fold domains"/>
    <property type="match status" value="1"/>
</dbReference>
<organism evidence="17 18">
    <name type="scientific">Steinernema glaseri</name>
    <dbReference type="NCBI Taxonomy" id="37863"/>
    <lineage>
        <taxon>Eukaryota</taxon>
        <taxon>Metazoa</taxon>
        <taxon>Ecdysozoa</taxon>
        <taxon>Nematoda</taxon>
        <taxon>Chromadorea</taxon>
        <taxon>Rhabditida</taxon>
        <taxon>Tylenchina</taxon>
        <taxon>Panagrolaimomorpha</taxon>
        <taxon>Strongyloidoidea</taxon>
        <taxon>Steinernematidae</taxon>
        <taxon>Steinernema</taxon>
    </lineage>
</organism>
<dbReference type="SUPFAM" id="SSF54211">
    <property type="entry name" value="Ribosomal protein S5 domain 2-like"/>
    <property type="match status" value="1"/>
</dbReference>
<sequence>MKTFVAKPLEVKRDWFVIDAKGKVLGRVASEVARRLRGKHKPEYTPHVDTGDYIIIINAADIAVTGNKAQDKKYYRHSNYPGGIYETNFQTMQERFPGRAIEKAVKGMLPKGPLGYAMAKKLKVMIGNWNYGTGRRKTSVARVFIKKGTGQIVVNGKPVDEYFARETGRMIVRQPLVLTNHVESFDIKINVHGGGESGQAGAARHGITRALIDYDATLKTELKQAGLVTRDARAVERKFMATHSDTRIKVGIVGGTGYTGVELLRLLSQHPQVELVAITSRKEDGVPVSDMYPNLRGHVDLKFSTPENANLEQCDVVFFATPHGVAMSQVERLLEAGVRVIDLAADFRLQDTDVFQKWYKMEHSCPDILSQSAYGLPELLRDKIAQAKVIGNPGCYPTTVLLGLAPLLEGGKALVDTQHLIADCKSGVSGAGKGASVPNLFAEASDNFKAYGVSGHRHHPEIVEQLQRLAGGPVGLTFVPHLVPMIRGMFSTIYARIKPEAMNTDFQALYEQRYAQETFVDVLPAGTLPETRSVRASNQLRISVQRPGNGDQLIILVVQDNLVKGASGQAVQNMNILFGLPEQTGLKHVAILP</sequence>
<evidence type="ECO:0000313" key="18">
    <source>
        <dbReference type="WBParaSite" id="L893_g4542.t1"/>
    </source>
</evidence>
<dbReference type="InterPro" id="IPR050085">
    <property type="entry name" value="AGPR"/>
</dbReference>
<name>A0A1I8ACL4_9BILA</name>
<dbReference type="InterPro" id="IPR000534">
    <property type="entry name" value="Semialdehyde_DH_NAD-bd"/>
</dbReference>
<dbReference type="Gene3D" id="3.90.1180.10">
    <property type="entry name" value="Ribosomal protein L13"/>
    <property type="match status" value="1"/>
</dbReference>
<dbReference type="InterPro" id="IPR058924">
    <property type="entry name" value="AGPR_dimerisation_dom"/>
</dbReference>
<keyword evidence="8 15" id="KW-0689">Ribosomal protein</keyword>
<dbReference type="Gene3D" id="3.30.360.10">
    <property type="entry name" value="Dihydrodipicolinate Reductase, domain 2"/>
    <property type="match status" value="1"/>
</dbReference>
<feature type="domain" description="Semialdehyde dehydrogenase NAD-binding" evidence="16">
    <location>
        <begin position="249"/>
        <end position="387"/>
    </location>
</feature>
<dbReference type="InterPro" id="IPR020568">
    <property type="entry name" value="Ribosomal_Su5_D2-typ_SF"/>
</dbReference>
<comment type="similarity">
    <text evidence="3">Belongs to the universal ribosomal protein uL13 family.</text>
</comment>
<dbReference type="InterPro" id="IPR036899">
    <property type="entry name" value="Ribosomal_uL13_sf"/>
</dbReference>
<evidence type="ECO:0000256" key="3">
    <source>
        <dbReference type="ARBA" id="ARBA00006227"/>
    </source>
</evidence>
<dbReference type="EC" id="1.2.1.38" evidence="4"/>
<proteinExistence type="inferred from homology"/>
<dbReference type="PROSITE" id="PS00360">
    <property type="entry name" value="RIBOSOMAL_S9"/>
    <property type="match status" value="1"/>
</dbReference>
<dbReference type="HAMAP" id="MF_00150">
    <property type="entry name" value="ArgC_type1"/>
    <property type="match status" value="1"/>
</dbReference>
<reference evidence="18" key="1">
    <citation type="submission" date="2016-11" db="UniProtKB">
        <authorList>
            <consortium name="WormBaseParasite"/>
        </authorList>
    </citation>
    <scope>IDENTIFICATION</scope>
</reference>
<dbReference type="GO" id="GO:0006526">
    <property type="term" value="P:L-arginine biosynthetic process"/>
    <property type="evidence" value="ECO:0007669"/>
    <property type="project" value="UniProtKB-UniPathway"/>
</dbReference>
<comment type="catalytic activity">
    <reaction evidence="11">
        <text>N-acetyl-L-glutamate 5-semialdehyde + phosphate + NADP(+) = N-acetyl-L-glutamyl 5-phosphate + NADPH + H(+)</text>
        <dbReference type="Rhea" id="RHEA:21588"/>
        <dbReference type="ChEBI" id="CHEBI:15378"/>
        <dbReference type="ChEBI" id="CHEBI:29123"/>
        <dbReference type="ChEBI" id="CHEBI:43474"/>
        <dbReference type="ChEBI" id="CHEBI:57783"/>
        <dbReference type="ChEBI" id="CHEBI:57936"/>
        <dbReference type="ChEBI" id="CHEBI:58349"/>
        <dbReference type="EC" id="1.2.1.38"/>
    </reaction>
</comment>
<dbReference type="InterPro" id="IPR023035">
    <property type="entry name" value="Ribosomal_uS9_bac/plastid"/>
</dbReference>
<dbReference type="GO" id="GO:0003942">
    <property type="term" value="F:N-acetyl-gamma-glutamyl-phosphate reductase activity"/>
    <property type="evidence" value="ECO:0007669"/>
    <property type="project" value="UniProtKB-EC"/>
</dbReference>
<dbReference type="InterPro" id="IPR005823">
    <property type="entry name" value="Ribosomal_uL13_bac-type"/>
</dbReference>
<dbReference type="GO" id="GO:0006412">
    <property type="term" value="P:translation"/>
    <property type="evidence" value="ECO:0007669"/>
    <property type="project" value="InterPro"/>
</dbReference>
<dbReference type="CDD" id="cd23934">
    <property type="entry name" value="AGPR_1_C"/>
    <property type="match status" value="1"/>
</dbReference>
<dbReference type="GO" id="GO:0005737">
    <property type="term" value="C:cytoplasm"/>
    <property type="evidence" value="ECO:0007669"/>
    <property type="project" value="UniProtKB-ARBA"/>
</dbReference>
<dbReference type="GO" id="GO:0070401">
    <property type="term" value="F:NADP+ binding"/>
    <property type="evidence" value="ECO:0007669"/>
    <property type="project" value="InterPro"/>
</dbReference>
<dbReference type="CDD" id="cd17895">
    <property type="entry name" value="AGPR_1_N"/>
    <property type="match status" value="1"/>
</dbReference>
<keyword evidence="17" id="KW-1185">Reference proteome</keyword>
<dbReference type="InterPro" id="IPR000706">
    <property type="entry name" value="AGPR_type-1"/>
</dbReference>
<evidence type="ECO:0000259" key="16">
    <source>
        <dbReference type="SMART" id="SM00859"/>
    </source>
</evidence>
<dbReference type="InterPro" id="IPR023013">
    <property type="entry name" value="AGPR_AS"/>
</dbReference>
<dbReference type="GO" id="GO:0051287">
    <property type="term" value="F:NAD binding"/>
    <property type="evidence" value="ECO:0007669"/>
    <property type="project" value="InterPro"/>
</dbReference>
<dbReference type="NCBIfam" id="NF001099">
    <property type="entry name" value="PRK00132.1"/>
    <property type="match status" value="1"/>
</dbReference>
<dbReference type="Pfam" id="PF00380">
    <property type="entry name" value="Ribosomal_S9"/>
    <property type="match status" value="1"/>
</dbReference>
<evidence type="ECO:0000256" key="9">
    <source>
        <dbReference type="ARBA" id="ARBA00023002"/>
    </source>
</evidence>
<keyword evidence="10 15" id="KW-0687">Ribonucleoprotein</keyword>
<dbReference type="WBParaSite" id="L893_g4542.t1">
    <property type="protein sequence ID" value="L893_g4542.t1"/>
    <property type="gene ID" value="L893_g4542"/>
</dbReference>
<dbReference type="NCBIfam" id="TIGR01850">
    <property type="entry name" value="argC"/>
    <property type="match status" value="1"/>
</dbReference>
<dbReference type="InterPro" id="IPR036291">
    <property type="entry name" value="NAD(P)-bd_dom_sf"/>
</dbReference>
<dbReference type="FunFam" id="3.90.1180.10:FF:000001">
    <property type="entry name" value="50S ribosomal protein L13"/>
    <property type="match status" value="1"/>
</dbReference>
<dbReference type="InterPro" id="IPR005822">
    <property type="entry name" value="Ribosomal_uL13"/>
</dbReference>
<dbReference type="HAMAP" id="MF_01366">
    <property type="entry name" value="Ribosomal_uL13"/>
    <property type="match status" value="1"/>
</dbReference>
<evidence type="ECO:0000256" key="13">
    <source>
        <dbReference type="ARBA" id="ARBA00077140"/>
    </source>
</evidence>
<dbReference type="PROSITE" id="PS01224">
    <property type="entry name" value="ARGC"/>
    <property type="match status" value="1"/>
</dbReference>
<dbReference type="NCBIfam" id="TIGR01066">
    <property type="entry name" value="rplM_bact"/>
    <property type="match status" value="1"/>
</dbReference>
<evidence type="ECO:0000256" key="7">
    <source>
        <dbReference type="ARBA" id="ARBA00022857"/>
    </source>
</evidence>
<dbReference type="SUPFAM" id="SSF55347">
    <property type="entry name" value="Glyceraldehyde-3-phosphate dehydrogenase-like, C-terminal domain"/>
    <property type="match status" value="1"/>
</dbReference>
<evidence type="ECO:0000256" key="15">
    <source>
        <dbReference type="RuleBase" id="RU003815"/>
    </source>
</evidence>
<dbReference type="InterPro" id="IPR014721">
    <property type="entry name" value="Ribsml_uS5_D2-typ_fold_subgr"/>
</dbReference>
<evidence type="ECO:0000256" key="2">
    <source>
        <dbReference type="ARBA" id="ARBA00005251"/>
    </source>
</evidence>
<evidence type="ECO:0000256" key="1">
    <source>
        <dbReference type="ARBA" id="ARBA00004862"/>
    </source>
</evidence>
<comment type="pathway">
    <text evidence="1">Amino-acid biosynthesis; L-arginine biosynthesis; N(2)-acetyl-L-ornithine from L-glutamate: step 3/4.</text>
</comment>
<dbReference type="GO" id="GO:0003729">
    <property type="term" value="F:mRNA binding"/>
    <property type="evidence" value="ECO:0007669"/>
    <property type="project" value="UniProtKB-ARBA"/>
</dbReference>
<evidence type="ECO:0000256" key="5">
    <source>
        <dbReference type="ARBA" id="ARBA00022571"/>
    </source>
</evidence>
<evidence type="ECO:0000256" key="14">
    <source>
        <dbReference type="PROSITE-ProRule" id="PRU10010"/>
    </source>
</evidence>
<keyword evidence="9" id="KW-0560">Oxidoreductase</keyword>
<accession>A0A1I8ACL4</accession>
<evidence type="ECO:0000256" key="12">
    <source>
        <dbReference type="ARBA" id="ARBA00068945"/>
    </source>
</evidence>
<dbReference type="GO" id="GO:0015935">
    <property type="term" value="C:small ribosomal subunit"/>
    <property type="evidence" value="ECO:0007669"/>
    <property type="project" value="UniProtKB-ARBA"/>
</dbReference>
<dbReference type="Pfam" id="PF01118">
    <property type="entry name" value="Semialdhyde_dh"/>
    <property type="match status" value="1"/>
</dbReference>
<dbReference type="InterPro" id="IPR000754">
    <property type="entry name" value="Ribosomal_uS9"/>
</dbReference>
<dbReference type="AlphaFoldDB" id="A0A1I8ACL4"/>